<dbReference type="PIRSF" id="PIRSF006487">
    <property type="entry name" value="GcvT"/>
    <property type="match status" value="1"/>
</dbReference>
<evidence type="ECO:0000256" key="1">
    <source>
        <dbReference type="ARBA" id="ARBA00004173"/>
    </source>
</evidence>
<gene>
    <name evidence="4" type="ORF">UFOPK1857_00239</name>
</gene>
<accession>A0A6J6HA97</accession>
<dbReference type="GO" id="GO:0005739">
    <property type="term" value="C:mitochondrion"/>
    <property type="evidence" value="ECO:0007669"/>
    <property type="project" value="UniProtKB-SubCell"/>
</dbReference>
<dbReference type="PANTHER" id="PTHR22602:SF0">
    <property type="entry name" value="TRANSFERASE CAF17, MITOCHONDRIAL-RELATED"/>
    <property type="match status" value="1"/>
</dbReference>
<evidence type="ECO:0000313" key="4">
    <source>
        <dbReference type="EMBL" id="CAB4608154.1"/>
    </source>
</evidence>
<dbReference type="NCBIfam" id="TIGR03317">
    <property type="entry name" value="ygfZ_signature"/>
    <property type="match status" value="1"/>
</dbReference>
<dbReference type="InterPro" id="IPR045179">
    <property type="entry name" value="YgfZ/GcvT"/>
</dbReference>
<dbReference type="Gene3D" id="3.30.1360.120">
    <property type="entry name" value="Probable tRNA modification gtpase trme, domain 1"/>
    <property type="match status" value="1"/>
</dbReference>
<evidence type="ECO:0000256" key="2">
    <source>
        <dbReference type="ARBA" id="ARBA00022946"/>
    </source>
</evidence>
<protein>
    <submittedName>
        <fullName evidence="4">Unannotated protein</fullName>
    </submittedName>
</protein>
<comment type="subcellular location">
    <subcellularLocation>
        <location evidence="1">Mitochondrion</location>
    </subcellularLocation>
</comment>
<dbReference type="PANTHER" id="PTHR22602">
    <property type="entry name" value="TRANSFERASE CAF17, MITOCHONDRIAL-RELATED"/>
    <property type="match status" value="1"/>
</dbReference>
<sequence>MSPEPKEHAAKEHFGNPTIEQRNLAAGTAAVDLGARGIITVTGPDRLEWLHSLLSQNLKNLLPGISAEALLLDPQGHIEHVIHFLDDGESSWLVVEAESRESFLAWLNKMIFRMKVEVADRSADFAVIGHIGDGIPQAFVSNGVALVWQDPWPGVVAGGVRYSMQRPAKWQWTESLIEVGKVAPVLAEYEQAGTMAYDALRVAAHRPRQLTEVDAKALPHEFDWMSTAVHMSKGCYRGQETVAKVHNLGHPPRRLTFLHLDGSGHFLPSAGDEVFVAGENGVVEDRPRGHVTIATQHFESGPIALALLSRSVPEDAALIVRGDSGEIDASQEVIVPASAGKAADLPKRNLLMGGKH</sequence>
<keyword evidence="2" id="KW-0809">Transit peptide</keyword>
<reference evidence="4" key="1">
    <citation type="submission" date="2020-05" db="EMBL/GenBank/DDBJ databases">
        <authorList>
            <person name="Chiriac C."/>
            <person name="Salcher M."/>
            <person name="Ghai R."/>
            <person name="Kavagutti S V."/>
        </authorList>
    </citation>
    <scope>NUCLEOTIDE SEQUENCE</scope>
</reference>
<dbReference type="AlphaFoldDB" id="A0A6J6HA97"/>
<dbReference type="InterPro" id="IPR017703">
    <property type="entry name" value="YgfZ/GCV_T_CS"/>
</dbReference>
<name>A0A6J6HA97_9ZZZZ</name>
<organism evidence="4">
    <name type="scientific">freshwater metagenome</name>
    <dbReference type="NCBI Taxonomy" id="449393"/>
    <lineage>
        <taxon>unclassified sequences</taxon>
        <taxon>metagenomes</taxon>
        <taxon>ecological metagenomes</taxon>
    </lineage>
</organism>
<dbReference type="GO" id="GO:0016226">
    <property type="term" value="P:iron-sulfur cluster assembly"/>
    <property type="evidence" value="ECO:0007669"/>
    <property type="project" value="TreeGrafter"/>
</dbReference>
<dbReference type="EMBL" id="CAEZUU010000029">
    <property type="protein sequence ID" value="CAB4608154.1"/>
    <property type="molecule type" value="Genomic_DNA"/>
</dbReference>
<keyword evidence="3" id="KW-0496">Mitochondrion</keyword>
<evidence type="ECO:0000256" key="3">
    <source>
        <dbReference type="ARBA" id="ARBA00023128"/>
    </source>
</evidence>
<dbReference type="SUPFAM" id="SSF103025">
    <property type="entry name" value="Folate-binding domain"/>
    <property type="match status" value="1"/>
</dbReference>
<dbReference type="InterPro" id="IPR027266">
    <property type="entry name" value="TrmE/GcvT-like"/>
</dbReference>
<proteinExistence type="predicted"/>